<dbReference type="EMBL" id="JAKMUS010000003">
    <property type="protein sequence ID" value="MCZ9293438.1"/>
    <property type="molecule type" value="Genomic_DNA"/>
</dbReference>
<feature type="transmembrane region" description="Helical" evidence="7">
    <location>
        <begin position="133"/>
        <end position="162"/>
    </location>
</feature>
<dbReference type="InterPro" id="IPR035906">
    <property type="entry name" value="MetI-like_sf"/>
</dbReference>
<dbReference type="CDD" id="cd06261">
    <property type="entry name" value="TM_PBP2"/>
    <property type="match status" value="1"/>
</dbReference>
<proteinExistence type="inferred from homology"/>
<dbReference type="InterPro" id="IPR045621">
    <property type="entry name" value="BPD_transp_1_N"/>
</dbReference>
<keyword evidence="4 7" id="KW-0812">Transmembrane</keyword>
<gene>
    <name evidence="9" type="ORF">L8U60_02895</name>
</gene>
<accession>A0A9X3LVV2</accession>
<comment type="subcellular location">
    <subcellularLocation>
        <location evidence="1 7">Cell membrane</location>
        <topology evidence="1 7">Multi-pass membrane protein</topology>
    </subcellularLocation>
</comment>
<dbReference type="Proteomes" id="UP001146468">
    <property type="component" value="Unassembled WGS sequence"/>
</dbReference>
<evidence type="ECO:0000256" key="6">
    <source>
        <dbReference type="ARBA" id="ARBA00023136"/>
    </source>
</evidence>
<dbReference type="PROSITE" id="PS50928">
    <property type="entry name" value="ABC_TM1"/>
    <property type="match status" value="1"/>
</dbReference>
<feature type="transmembrane region" description="Helical" evidence="7">
    <location>
        <begin position="236"/>
        <end position="263"/>
    </location>
</feature>
<evidence type="ECO:0000256" key="4">
    <source>
        <dbReference type="ARBA" id="ARBA00022692"/>
    </source>
</evidence>
<dbReference type="Pfam" id="PF00528">
    <property type="entry name" value="BPD_transp_1"/>
    <property type="match status" value="1"/>
</dbReference>
<dbReference type="AlphaFoldDB" id="A0A9X3LVV2"/>
<keyword evidence="10" id="KW-1185">Reference proteome</keyword>
<dbReference type="SUPFAM" id="SSF161098">
    <property type="entry name" value="MetI-like"/>
    <property type="match status" value="1"/>
</dbReference>
<evidence type="ECO:0000256" key="1">
    <source>
        <dbReference type="ARBA" id="ARBA00004651"/>
    </source>
</evidence>
<dbReference type="GO" id="GO:0005886">
    <property type="term" value="C:plasma membrane"/>
    <property type="evidence" value="ECO:0007669"/>
    <property type="project" value="UniProtKB-SubCell"/>
</dbReference>
<sequence>MTLANIARSLLRFVVMLGVASILIFMLLRAVPGDPARIALGVTASEEDVAKLAAQLGTDRPLVVQYLDWMRGLLTGDFGVSLASKQDITPLVWDRVQVSLILTVCAMILSLLIAIPVGTYLARRHRKVDAAVVSALTQVGIAVPSFLVGILAVAVFSVWLGWLPANGWVPPNADFGGFISHLILPVVALTLVQAAILTRYVRSALLEEMGKDYVRTARAVGLSTRKVLYRHAFRNAALPVLTVTGLQLTSLIVGAVVIERVFAIPGIGSMLLDAVATRDLTTVQTLMMLLVVFTLAVTLLVDVLYRIIDPRLRRQA</sequence>
<keyword evidence="2 7" id="KW-0813">Transport</keyword>
<name>A0A9X3LVV2_9CORY</name>
<evidence type="ECO:0000256" key="7">
    <source>
        <dbReference type="RuleBase" id="RU363032"/>
    </source>
</evidence>
<reference evidence="9" key="1">
    <citation type="submission" date="2022-02" db="EMBL/GenBank/DDBJ databases">
        <title>Corynebacterium sp. from urogenital microbiome.</title>
        <authorList>
            <person name="Cappelli E.A."/>
            <person name="Ribeiro T.G."/>
            <person name="Peixe L."/>
        </authorList>
    </citation>
    <scope>NUCLEOTIDE SEQUENCE</scope>
    <source>
        <strain evidence="9">C8Ua_172</strain>
    </source>
</reference>
<keyword evidence="6 7" id="KW-0472">Membrane</keyword>
<dbReference type="Pfam" id="PF19300">
    <property type="entry name" value="BPD_transp_1_N"/>
    <property type="match status" value="1"/>
</dbReference>
<feature type="domain" description="ABC transmembrane type-1" evidence="8">
    <location>
        <begin position="96"/>
        <end position="301"/>
    </location>
</feature>
<dbReference type="GO" id="GO:0071916">
    <property type="term" value="F:dipeptide transmembrane transporter activity"/>
    <property type="evidence" value="ECO:0007669"/>
    <property type="project" value="TreeGrafter"/>
</dbReference>
<feature type="transmembrane region" description="Helical" evidence="7">
    <location>
        <begin position="100"/>
        <end position="121"/>
    </location>
</feature>
<dbReference type="RefSeq" id="WP_269964897.1">
    <property type="nucleotide sequence ID" value="NZ_JAKMUS010000003.1"/>
</dbReference>
<protein>
    <submittedName>
        <fullName evidence="9">ABC transporter permease</fullName>
    </submittedName>
</protein>
<evidence type="ECO:0000256" key="3">
    <source>
        <dbReference type="ARBA" id="ARBA00022475"/>
    </source>
</evidence>
<keyword evidence="5 7" id="KW-1133">Transmembrane helix</keyword>
<dbReference type="InterPro" id="IPR000515">
    <property type="entry name" value="MetI-like"/>
</dbReference>
<feature type="transmembrane region" description="Helical" evidence="7">
    <location>
        <begin position="9"/>
        <end position="28"/>
    </location>
</feature>
<evidence type="ECO:0000313" key="9">
    <source>
        <dbReference type="EMBL" id="MCZ9293438.1"/>
    </source>
</evidence>
<evidence type="ECO:0000313" key="10">
    <source>
        <dbReference type="Proteomes" id="UP001146468"/>
    </source>
</evidence>
<organism evidence="9 10">
    <name type="scientific">Corynebacterium meitnerae</name>
    <dbReference type="NCBI Taxonomy" id="2913498"/>
    <lineage>
        <taxon>Bacteria</taxon>
        <taxon>Bacillati</taxon>
        <taxon>Actinomycetota</taxon>
        <taxon>Actinomycetes</taxon>
        <taxon>Mycobacteriales</taxon>
        <taxon>Corynebacteriaceae</taxon>
        <taxon>Corynebacterium</taxon>
    </lineage>
</organism>
<comment type="similarity">
    <text evidence="7">Belongs to the binding-protein-dependent transport system permease family.</text>
</comment>
<evidence type="ECO:0000259" key="8">
    <source>
        <dbReference type="PROSITE" id="PS50928"/>
    </source>
</evidence>
<dbReference type="PANTHER" id="PTHR43163:SF6">
    <property type="entry name" value="DIPEPTIDE TRANSPORT SYSTEM PERMEASE PROTEIN DPPB-RELATED"/>
    <property type="match status" value="1"/>
</dbReference>
<evidence type="ECO:0000256" key="5">
    <source>
        <dbReference type="ARBA" id="ARBA00022989"/>
    </source>
</evidence>
<keyword evidence="3" id="KW-1003">Cell membrane</keyword>
<evidence type="ECO:0000256" key="2">
    <source>
        <dbReference type="ARBA" id="ARBA00022448"/>
    </source>
</evidence>
<feature type="transmembrane region" description="Helical" evidence="7">
    <location>
        <begin position="182"/>
        <end position="201"/>
    </location>
</feature>
<comment type="caution">
    <text evidence="9">The sequence shown here is derived from an EMBL/GenBank/DDBJ whole genome shotgun (WGS) entry which is preliminary data.</text>
</comment>
<dbReference type="Gene3D" id="1.10.3720.10">
    <property type="entry name" value="MetI-like"/>
    <property type="match status" value="1"/>
</dbReference>
<dbReference type="PANTHER" id="PTHR43163">
    <property type="entry name" value="DIPEPTIDE TRANSPORT SYSTEM PERMEASE PROTEIN DPPB-RELATED"/>
    <property type="match status" value="1"/>
</dbReference>
<feature type="transmembrane region" description="Helical" evidence="7">
    <location>
        <begin position="283"/>
        <end position="305"/>
    </location>
</feature>